<dbReference type="EMBL" id="DS909779">
    <property type="protein sequence ID" value="EEC16683.1"/>
    <property type="molecule type" value="Genomic_DNA"/>
</dbReference>
<keyword evidence="4" id="KW-1185">Reference proteome</keyword>
<dbReference type="PaxDb" id="6945-B7QCW1"/>
<dbReference type="InParanoid" id="B7QCW1"/>
<proteinExistence type="predicted"/>
<organism>
    <name type="scientific">Ixodes scapularis</name>
    <name type="common">Black-legged tick</name>
    <name type="synonym">Deer tick</name>
    <dbReference type="NCBI Taxonomy" id="6945"/>
    <lineage>
        <taxon>Eukaryota</taxon>
        <taxon>Metazoa</taxon>
        <taxon>Ecdysozoa</taxon>
        <taxon>Arthropoda</taxon>
        <taxon>Chelicerata</taxon>
        <taxon>Arachnida</taxon>
        <taxon>Acari</taxon>
        <taxon>Parasitiformes</taxon>
        <taxon>Ixodida</taxon>
        <taxon>Ixodoidea</taxon>
        <taxon>Ixodidae</taxon>
        <taxon>Ixodinae</taxon>
        <taxon>Ixodes</taxon>
    </lineage>
</organism>
<protein>
    <submittedName>
        <fullName evidence="2 3">Uncharacterized protein</fullName>
    </submittedName>
</protein>
<dbReference type="EnsemblMetazoa" id="ISCW022926-RA">
    <property type="protein sequence ID" value="ISCW022926-PA"/>
    <property type="gene ID" value="ISCW022926"/>
</dbReference>
<dbReference type="HOGENOM" id="CLU_2925187_0_0_1"/>
<reference evidence="2 4" key="1">
    <citation type="submission" date="2008-03" db="EMBL/GenBank/DDBJ databases">
        <title>Annotation of Ixodes scapularis.</title>
        <authorList>
            <consortium name="Ixodes scapularis Genome Project Consortium"/>
            <person name="Caler E."/>
            <person name="Hannick L.I."/>
            <person name="Bidwell S."/>
            <person name="Joardar V."/>
            <person name="Thiagarajan M."/>
            <person name="Amedeo P."/>
            <person name="Galinsky K.J."/>
            <person name="Schobel S."/>
            <person name="Inman J."/>
            <person name="Hostetler J."/>
            <person name="Miller J."/>
            <person name="Hammond M."/>
            <person name="Megy K."/>
            <person name="Lawson D."/>
            <person name="Kodira C."/>
            <person name="Sutton G."/>
            <person name="Meyer J."/>
            <person name="Hill C.A."/>
            <person name="Birren B."/>
            <person name="Nene V."/>
            <person name="Collins F."/>
            <person name="Alarcon-Chaidez F."/>
            <person name="Wikel S."/>
            <person name="Strausberg R."/>
        </authorList>
    </citation>
    <scope>NUCLEOTIDE SEQUENCE [LARGE SCALE GENOMIC DNA]</scope>
    <source>
        <strain evidence="4">Wikel</strain>
        <strain evidence="2">Wikel colony</strain>
    </source>
</reference>
<dbReference type="VEuPathDB" id="VectorBase:ISCI022926"/>
<dbReference type="Proteomes" id="UP000001555">
    <property type="component" value="Unassembled WGS sequence"/>
</dbReference>
<gene>
    <name evidence="2" type="ORF">IscW_ISCW022926</name>
</gene>
<evidence type="ECO:0000313" key="2">
    <source>
        <dbReference type="EMBL" id="EEC16683.1"/>
    </source>
</evidence>
<evidence type="ECO:0000313" key="3">
    <source>
        <dbReference type="EnsemblMetazoa" id="ISCW022926-PA"/>
    </source>
</evidence>
<sequence length="61" mass="6707">MQNCFSVSIIRGGLVVFSANRPKRMAISLTVKCRMIAVHGKDITKNSSQSPKSDRVPQIGF</sequence>
<feature type="region of interest" description="Disordered" evidence="1">
    <location>
        <begin position="42"/>
        <end position="61"/>
    </location>
</feature>
<name>B7QCW1_IXOSC</name>
<reference evidence="3" key="2">
    <citation type="submission" date="2020-05" db="UniProtKB">
        <authorList>
            <consortium name="EnsemblMetazoa"/>
        </authorList>
    </citation>
    <scope>IDENTIFICATION</scope>
    <source>
        <strain evidence="3">wikel</strain>
    </source>
</reference>
<evidence type="ECO:0000313" key="4">
    <source>
        <dbReference type="Proteomes" id="UP000001555"/>
    </source>
</evidence>
<accession>B7QCW1</accession>
<dbReference type="AlphaFoldDB" id="B7QCW1"/>
<evidence type="ECO:0000256" key="1">
    <source>
        <dbReference type="SAM" id="MobiDB-lite"/>
    </source>
</evidence>
<dbReference type="VEuPathDB" id="VectorBase:ISCW022926"/>
<dbReference type="EMBL" id="ABJB010491105">
    <property type="status" value="NOT_ANNOTATED_CDS"/>
    <property type="molecule type" value="Genomic_DNA"/>
</dbReference>